<feature type="domain" description="BHLH" evidence="9">
    <location>
        <begin position="13"/>
        <end position="63"/>
    </location>
</feature>
<keyword evidence="5" id="KW-0804">Transcription</keyword>
<dbReference type="SMART" id="SM00353">
    <property type="entry name" value="HLH"/>
    <property type="match status" value="1"/>
</dbReference>
<keyword evidence="4" id="KW-0238">DNA-binding</keyword>
<protein>
    <submittedName>
        <fullName evidence="10">CLOCK</fullName>
    </submittedName>
    <submittedName>
        <fullName evidence="12">Circadian locomoter output cycles protein kaput-like isoform X2</fullName>
    </submittedName>
</protein>
<reference evidence="12" key="2">
    <citation type="submission" date="2025-05" db="UniProtKB">
        <authorList>
            <consortium name="RefSeq"/>
        </authorList>
    </citation>
    <scope>IDENTIFICATION</scope>
    <source>
        <tissue evidence="12">Muscle</tissue>
    </source>
</reference>
<dbReference type="GO" id="GO:1990513">
    <property type="term" value="C:CLOCK-BMAL transcription complex"/>
    <property type="evidence" value="ECO:0007669"/>
    <property type="project" value="TreeGrafter"/>
</dbReference>
<keyword evidence="11" id="KW-1185">Reference proteome</keyword>
<dbReference type="PROSITE" id="PS50112">
    <property type="entry name" value="PAS"/>
    <property type="match status" value="1"/>
</dbReference>
<dbReference type="GeneID" id="106459777"/>
<dbReference type="OrthoDB" id="411251at2759"/>
<evidence type="ECO:0000259" key="8">
    <source>
        <dbReference type="PROSITE" id="PS50112"/>
    </source>
</evidence>
<dbReference type="InterPro" id="IPR011598">
    <property type="entry name" value="bHLH_dom"/>
</dbReference>
<evidence type="ECO:0000313" key="10">
    <source>
        <dbReference type="EMBL" id="ANO53967.1"/>
    </source>
</evidence>
<feature type="compositionally biased region" description="Basic and acidic residues" evidence="7">
    <location>
        <begin position="12"/>
        <end position="23"/>
    </location>
</feature>
<feature type="region of interest" description="Disordered" evidence="7">
    <location>
        <begin position="368"/>
        <end position="405"/>
    </location>
</feature>
<keyword evidence="6" id="KW-0539">Nucleus</keyword>
<dbReference type="CTD" id="38872"/>
<evidence type="ECO:0000256" key="5">
    <source>
        <dbReference type="ARBA" id="ARBA00023163"/>
    </source>
</evidence>
<evidence type="ECO:0000256" key="2">
    <source>
        <dbReference type="ARBA" id="ARBA00023015"/>
    </source>
</evidence>
<evidence type="ECO:0000256" key="6">
    <source>
        <dbReference type="ARBA" id="ARBA00023242"/>
    </source>
</evidence>
<dbReference type="Proteomes" id="UP000694941">
    <property type="component" value="Unplaced"/>
</dbReference>
<dbReference type="GO" id="GO:0000981">
    <property type="term" value="F:DNA-binding transcription factor activity, RNA polymerase II-specific"/>
    <property type="evidence" value="ECO:0007669"/>
    <property type="project" value="InterPro"/>
</dbReference>
<dbReference type="PANTHER" id="PTHR46055">
    <property type="entry name" value="CIRCADIAN LOCOMOTER OUTPUT CYCLES PROTEIN KAPUT"/>
    <property type="match status" value="1"/>
</dbReference>
<keyword evidence="3" id="KW-0090">Biological rhythms</keyword>
<dbReference type="EMBL" id="KX014718">
    <property type="protein sequence ID" value="ANO53967.1"/>
    <property type="molecule type" value="mRNA"/>
</dbReference>
<dbReference type="SMART" id="SM00086">
    <property type="entry name" value="PAC"/>
    <property type="match status" value="1"/>
</dbReference>
<keyword evidence="1" id="KW-0677">Repeat</keyword>
<evidence type="ECO:0000259" key="9">
    <source>
        <dbReference type="PROSITE" id="PS50888"/>
    </source>
</evidence>
<dbReference type="InterPro" id="IPR047230">
    <property type="entry name" value="CLOCK-like"/>
</dbReference>
<dbReference type="GO" id="GO:0005737">
    <property type="term" value="C:cytoplasm"/>
    <property type="evidence" value="ECO:0007669"/>
    <property type="project" value="InterPro"/>
</dbReference>
<dbReference type="GO" id="GO:0000978">
    <property type="term" value="F:RNA polymerase II cis-regulatory region sequence-specific DNA binding"/>
    <property type="evidence" value="ECO:0007669"/>
    <property type="project" value="TreeGrafter"/>
</dbReference>
<gene>
    <name evidence="12" type="primary">LOC106459777</name>
</gene>
<accession>A0A1B0YYT9</accession>
<evidence type="ECO:0000256" key="3">
    <source>
        <dbReference type="ARBA" id="ARBA00023108"/>
    </source>
</evidence>
<evidence type="ECO:0000256" key="4">
    <source>
        <dbReference type="ARBA" id="ARBA00023125"/>
    </source>
</evidence>
<dbReference type="InterPro" id="IPR000014">
    <property type="entry name" value="PAS"/>
</dbReference>
<dbReference type="Pfam" id="PF14598">
    <property type="entry name" value="PAS_11"/>
    <property type="match status" value="1"/>
</dbReference>
<name>A0A1B0YYT9_LIMPO</name>
<dbReference type="CDD" id="cd00130">
    <property type="entry name" value="PAS"/>
    <property type="match status" value="2"/>
</dbReference>
<dbReference type="PANTHER" id="PTHR46055:SF3">
    <property type="entry name" value="CIRCADIAN LOCOMOTER OUTPUT CYCLES PROTEIN KAPUT"/>
    <property type="match status" value="1"/>
</dbReference>
<evidence type="ECO:0000256" key="1">
    <source>
        <dbReference type="ARBA" id="ARBA00022737"/>
    </source>
</evidence>
<evidence type="ECO:0000256" key="7">
    <source>
        <dbReference type="SAM" id="MobiDB-lite"/>
    </source>
</evidence>
<feature type="domain" description="PAS" evidence="8">
    <location>
        <begin position="86"/>
        <end position="155"/>
    </location>
</feature>
<dbReference type="SMR" id="A0A1B0YYT9"/>
<dbReference type="SMART" id="SM00091">
    <property type="entry name" value="PAS"/>
    <property type="match status" value="2"/>
</dbReference>
<dbReference type="PROSITE" id="PS50888">
    <property type="entry name" value="BHLH"/>
    <property type="match status" value="1"/>
</dbReference>
<dbReference type="InterPro" id="IPR001067">
    <property type="entry name" value="Nuc_translocat"/>
</dbReference>
<feature type="region of interest" description="Disordered" evidence="7">
    <location>
        <begin position="1"/>
        <end position="23"/>
    </location>
</feature>
<dbReference type="GO" id="GO:0032922">
    <property type="term" value="P:circadian regulation of gene expression"/>
    <property type="evidence" value="ECO:0007669"/>
    <property type="project" value="InterPro"/>
</dbReference>
<dbReference type="Gene3D" id="3.30.450.20">
    <property type="entry name" value="PAS domain"/>
    <property type="match status" value="2"/>
</dbReference>
<dbReference type="InterPro" id="IPR035965">
    <property type="entry name" value="PAS-like_dom_sf"/>
</dbReference>
<dbReference type="InterPro" id="IPR001610">
    <property type="entry name" value="PAC"/>
</dbReference>
<dbReference type="CDD" id="cd19735">
    <property type="entry name" value="bHLH-PAS_dCLOCK"/>
    <property type="match status" value="1"/>
</dbReference>
<sequence length="654" mass="73019">MKCSSPVMNYRTKSEKSRNLSEKKRRDQFNMLINELCSMVSTSNRKMDKSSVLRSTIAFLRSHSEVSVQSQSLEIQENWKPSFLSNEEFTHLTLEALDGFILVFSSCGRILYASESITTLLGYLPGSLSSSIFDLVHESDKPPLYKLLNSAPSATDQNDNTKHSCVALSLHMKHGPIHSSDTPTFERIRLIGTFHTWRPSYTEDPDDTRSSSINSRLNSNSMEWKSCFVAMARLQTPQLLREMTLCDNFKNEFTSRHSMEWKFLFLDHRAPPIIGYLPFEVLGTCGYDYYHVDDLDQIAACHEALMQTGEGTSCYYRFLTKGQQWIWLQTRYFITYHQWNSKPEFIVCTHSVISYDHVQATVEMEIKKNKQQSPKIDSSPCPPGSTSSQALRERACQSPTPSVTSRCSLSSTVTDFSRAIGSSTLQEGLVYSRSSEPSRSQQPVAGSLAVHPAKSISSSVEHLPSTIQLSSSVPVQNTSSVVTIATLQPLVGISRSPLLTSSNINTFQPVSQGECVQSAIVMTPGHTQLQDYLKRRHQLLQQQILLQQEELRRVSEQLMLVQFVPPNFAVTTMPLQEGNPQSSVYVSPSTIATVVESGISKTVTVPSLNKSAISTAGSIMFNPQVLSQAQGFLPLPLSQDQSQIIFNTVSKSTQ</sequence>
<dbReference type="AlphaFoldDB" id="A0A1B0YYT9"/>
<organism evidence="10">
    <name type="scientific">Limulus polyphemus</name>
    <name type="common">Atlantic horseshoe crab</name>
    <dbReference type="NCBI Taxonomy" id="6850"/>
    <lineage>
        <taxon>Eukaryota</taxon>
        <taxon>Metazoa</taxon>
        <taxon>Ecdysozoa</taxon>
        <taxon>Arthropoda</taxon>
        <taxon>Chelicerata</taxon>
        <taxon>Merostomata</taxon>
        <taxon>Xiphosura</taxon>
        <taxon>Limulidae</taxon>
        <taxon>Limulus</taxon>
    </lineage>
</organism>
<dbReference type="GO" id="GO:0046983">
    <property type="term" value="F:protein dimerization activity"/>
    <property type="evidence" value="ECO:0007669"/>
    <property type="project" value="InterPro"/>
</dbReference>
<dbReference type="Gene3D" id="4.10.280.10">
    <property type="entry name" value="Helix-loop-helix DNA-binding domain"/>
    <property type="match status" value="1"/>
</dbReference>
<dbReference type="SUPFAM" id="SSF47459">
    <property type="entry name" value="HLH, helix-loop-helix DNA-binding domain"/>
    <property type="match status" value="1"/>
</dbReference>
<evidence type="ECO:0000313" key="12">
    <source>
        <dbReference type="RefSeq" id="XP_022242034.1"/>
    </source>
</evidence>
<dbReference type="SUPFAM" id="SSF55785">
    <property type="entry name" value="PYP-like sensor domain (PAS domain)"/>
    <property type="match status" value="2"/>
</dbReference>
<dbReference type="Pfam" id="PF00010">
    <property type="entry name" value="HLH"/>
    <property type="match status" value="1"/>
</dbReference>
<dbReference type="RefSeq" id="XP_022242034.1">
    <property type="nucleotide sequence ID" value="XM_022386326.1"/>
</dbReference>
<proteinExistence type="evidence at transcript level"/>
<dbReference type="GO" id="GO:0045944">
    <property type="term" value="P:positive regulation of transcription by RNA polymerase II"/>
    <property type="evidence" value="ECO:0007669"/>
    <property type="project" value="UniProtKB-ARBA"/>
</dbReference>
<evidence type="ECO:0000313" key="11">
    <source>
        <dbReference type="Proteomes" id="UP000694941"/>
    </source>
</evidence>
<dbReference type="InterPro" id="IPR036638">
    <property type="entry name" value="HLH_DNA-bd_sf"/>
</dbReference>
<reference evidence="10" key="1">
    <citation type="journal article" date="2016" name="Comp. Biochem. Physiol. Part D Genomics Proteomics">
        <title>Identification of putative circadian clock genes in the American horseshoe crab, Limulus polyphemus.</title>
        <authorList>
            <person name="Chesmore K.N."/>
            <person name="Watson W.H. III"/>
            <person name="Chabot C.C."/>
        </authorList>
    </citation>
    <scope>NUCLEOTIDE SEQUENCE</scope>
</reference>
<dbReference type="PRINTS" id="PR00785">
    <property type="entry name" value="NCTRNSLOCATR"/>
</dbReference>
<keyword evidence="2" id="KW-0805">Transcription regulation</keyword>